<dbReference type="Pfam" id="PF13098">
    <property type="entry name" value="Thioredoxin_2"/>
    <property type="match status" value="1"/>
</dbReference>
<dbReference type="EMBL" id="AP014545">
    <property type="protein sequence ID" value="BBB26229.1"/>
    <property type="molecule type" value="Genomic_DNA"/>
</dbReference>
<dbReference type="SUPFAM" id="SSF52833">
    <property type="entry name" value="Thioredoxin-like"/>
    <property type="match status" value="2"/>
</dbReference>
<protein>
    <recommendedName>
        <fullName evidence="2">Thioredoxin domain-containing protein</fullName>
    </recommendedName>
</protein>
<name>A0A7R6P5C6_9GAMM</name>
<dbReference type="InterPro" id="IPR036249">
    <property type="entry name" value="Thioredoxin-like_sf"/>
</dbReference>
<dbReference type="PROSITE" id="PS51352">
    <property type="entry name" value="THIOREDOXIN_2"/>
    <property type="match status" value="1"/>
</dbReference>
<accession>A0A7R6P5C6</accession>
<dbReference type="AlphaFoldDB" id="A0A7R6P5C6"/>
<evidence type="ECO:0000313" key="3">
    <source>
        <dbReference type="EMBL" id="BBB26229.1"/>
    </source>
</evidence>
<organism evidence="3 4">
    <name type="scientific">Amphritea japonica ATCC BAA-1530</name>
    <dbReference type="NCBI Taxonomy" id="1278309"/>
    <lineage>
        <taxon>Bacteria</taxon>
        <taxon>Pseudomonadati</taxon>
        <taxon>Pseudomonadota</taxon>
        <taxon>Gammaproteobacteria</taxon>
        <taxon>Oceanospirillales</taxon>
        <taxon>Oceanospirillaceae</taxon>
        <taxon>Amphritea</taxon>
    </lineage>
</organism>
<dbReference type="PROSITE" id="PS00194">
    <property type="entry name" value="THIOREDOXIN_1"/>
    <property type="match status" value="1"/>
</dbReference>
<keyword evidence="4" id="KW-1185">Reference proteome</keyword>
<evidence type="ECO:0000313" key="4">
    <source>
        <dbReference type="Proteomes" id="UP000595663"/>
    </source>
</evidence>
<feature type="domain" description="Thioredoxin" evidence="2">
    <location>
        <begin position="31"/>
        <end position="166"/>
    </location>
</feature>
<dbReference type="Proteomes" id="UP000595663">
    <property type="component" value="Chromosome"/>
</dbReference>
<reference evidence="3 4" key="1">
    <citation type="journal article" date="2008" name="Int. J. Syst. Evol. Microbiol.">
        <title>Amphritea japonica sp. nov. and Amphritea balenae sp. nov., isolated from the sediment adjacent to sperm whale carcasses off Kagoshima, Japan.</title>
        <authorList>
            <person name="Miyazaki M."/>
            <person name="Nogi Y."/>
            <person name="Fujiwara Y."/>
            <person name="Kawato M."/>
            <person name="Nagahama T."/>
            <person name="Kubokawa K."/>
            <person name="Horikoshi K."/>
        </authorList>
    </citation>
    <scope>NUCLEOTIDE SEQUENCE [LARGE SCALE GENOMIC DNA]</scope>
    <source>
        <strain evidence="3 4">ATCC BAA-1530</strain>
    </source>
</reference>
<sequence>MPVFSLRRCILLVLLLLQTVVVVAEHKMMNLEKGVQIPQPDWFKDSFLDIGEDLEEAADEKRNLVLYFHQAGCPYCYNLITQVFTHPDVNTRMQERYDLVALDLWGDRTVTLPDGSELTEKTFAVRLKVQYTPTLIFLDSDGSPQLRIDGYRPVDLFLNQLAQMEGKAPAQAKDLQTSTISSQKLNIPSGRPIALRFIGEGCSHCLEFETDILKRTDTLQQLDKFSYLTIDLKANPIVILPDGSQVTAKSWAANLGLSYFPAWLLLDANGEEKLRIDAYVRAFHFNSALEYVSSGAYLREPEFQRFINERGDRLRAKGLKFEILE</sequence>
<dbReference type="KEGG" id="ajp:AMJAP_1634"/>
<gene>
    <name evidence="3" type="ORF">AMJAP_1634</name>
</gene>
<dbReference type="InterPro" id="IPR017937">
    <property type="entry name" value="Thioredoxin_CS"/>
</dbReference>
<dbReference type="GO" id="GO:0015036">
    <property type="term" value="F:disulfide oxidoreductase activity"/>
    <property type="evidence" value="ECO:0007669"/>
    <property type="project" value="UniProtKB-ARBA"/>
</dbReference>
<evidence type="ECO:0000259" key="2">
    <source>
        <dbReference type="PROSITE" id="PS51352"/>
    </source>
</evidence>
<dbReference type="InterPro" id="IPR013766">
    <property type="entry name" value="Thioredoxin_domain"/>
</dbReference>
<proteinExistence type="predicted"/>
<dbReference type="InterPro" id="IPR012336">
    <property type="entry name" value="Thioredoxin-like_fold"/>
</dbReference>
<evidence type="ECO:0000256" key="1">
    <source>
        <dbReference type="ARBA" id="ARBA00023284"/>
    </source>
</evidence>
<dbReference type="Gene3D" id="3.40.30.10">
    <property type="entry name" value="Glutaredoxin"/>
    <property type="match status" value="2"/>
</dbReference>
<keyword evidence="1" id="KW-0676">Redox-active center</keyword>
<dbReference type="RefSeq" id="WP_019621842.1">
    <property type="nucleotide sequence ID" value="NZ_AP014545.1"/>
</dbReference>